<organism evidence="2 3">
    <name type="scientific">Pseudomonas germanica</name>
    <dbReference type="NCBI Taxonomy" id="2815720"/>
    <lineage>
        <taxon>Bacteria</taxon>
        <taxon>Pseudomonadati</taxon>
        <taxon>Pseudomonadota</taxon>
        <taxon>Gammaproteobacteria</taxon>
        <taxon>Pseudomonadales</taxon>
        <taxon>Pseudomonadaceae</taxon>
        <taxon>Pseudomonas</taxon>
    </lineage>
</organism>
<evidence type="ECO:0000256" key="1">
    <source>
        <dbReference type="SAM" id="SignalP"/>
    </source>
</evidence>
<name>A0ABX8YKP2_9PSED</name>
<evidence type="ECO:0008006" key="4">
    <source>
        <dbReference type="Google" id="ProtNLM"/>
    </source>
</evidence>
<sequence length="248" mass="27935">MNTITSPLLFTLALSATLTANAIELSENNTLQITPVLITDYRFAGISQSMGDPVAQLDILLYNKTGAYLGIFTSGVDFGHDYVDSNHFATRQELDYYTGYYWQITDAISLDTYYLKYTYPKESQFNGGYVRSTLDMYGFFLGMRHSVGTEETTTTNFVGFHALLPEAITAQVKYEILDFKDDMIYNSDFTRATSKYSNWELTLARDFFGVTTTVGYFDTNLSDAQCYSLTGYDDLCKSGVVLALSKKF</sequence>
<dbReference type="RefSeq" id="WP_220556762.1">
    <property type="nucleotide sequence ID" value="NZ_CP071586.1"/>
</dbReference>
<dbReference type="EMBL" id="CP071586">
    <property type="protein sequence ID" value="QYY80509.1"/>
    <property type="molecule type" value="Genomic_DNA"/>
</dbReference>
<dbReference type="Proteomes" id="UP000824588">
    <property type="component" value="Chromosome"/>
</dbReference>
<evidence type="ECO:0000313" key="2">
    <source>
        <dbReference type="EMBL" id="QYY80509.1"/>
    </source>
</evidence>
<protein>
    <recommendedName>
        <fullName evidence="4">Lipoprotein</fullName>
    </recommendedName>
</protein>
<gene>
    <name evidence="2" type="ORF">J0G10_22620</name>
</gene>
<keyword evidence="3" id="KW-1185">Reference proteome</keyword>
<proteinExistence type="predicted"/>
<evidence type="ECO:0000313" key="3">
    <source>
        <dbReference type="Proteomes" id="UP000824588"/>
    </source>
</evidence>
<keyword evidence="1" id="KW-0732">Signal</keyword>
<accession>A0ABX8YKP2</accession>
<feature type="signal peptide" evidence="1">
    <location>
        <begin position="1"/>
        <end position="22"/>
    </location>
</feature>
<reference evidence="2 3" key="1">
    <citation type="journal article" date="2022" name="Int. J. Syst. Evol. Microbiol.">
        <title>Pseudomonas germanica sp. nov., isolated from Iris germanica rhizomes.</title>
        <authorList>
            <person name="Atanasov K.E."/>
            <person name="Galbis D.M."/>
            <person name="Gallego J."/>
            <person name="Serpico A."/>
            <person name="Bosch M."/>
            <person name="Altabella T."/>
            <person name="Ferrer A."/>
        </authorList>
    </citation>
    <scope>NUCLEOTIDE SEQUENCE [LARGE SCALE GENOMIC DNA]</scope>
    <source>
        <strain evidence="2 3">FIT28</strain>
    </source>
</reference>
<dbReference type="Pfam" id="PF09694">
    <property type="entry name" value="Gcw_chp"/>
    <property type="match status" value="1"/>
</dbReference>
<feature type="chain" id="PRO_5047231812" description="Lipoprotein" evidence="1">
    <location>
        <begin position="23"/>
        <end position="248"/>
    </location>
</feature>
<dbReference type="InterPro" id="IPR010239">
    <property type="entry name" value="CHP02001"/>
</dbReference>
<dbReference type="NCBIfam" id="TIGR02001">
    <property type="entry name" value="gcw_chp"/>
    <property type="match status" value="1"/>
</dbReference>